<dbReference type="PANTHER" id="PTHR21396">
    <property type="entry name" value="39S RIBOSOMAL PROTEIN L43"/>
    <property type="match status" value="1"/>
</dbReference>
<dbReference type="Pfam" id="PF05047">
    <property type="entry name" value="L51_S25_CI-B8"/>
    <property type="match status" value="1"/>
</dbReference>
<evidence type="ECO:0000313" key="8">
    <source>
        <dbReference type="EMBL" id="JAT39900.1"/>
    </source>
</evidence>
<dbReference type="InterPro" id="IPR036249">
    <property type="entry name" value="Thioredoxin-like_sf"/>
</dbReference>
<protein>
    <recommendedName>
        <fullName evidence="6">Large ribosomal subunit protein mL43</fullName>
    </recommendedName>
</protein>
<sequence length="182" mass="21263">MSYSNLFMKSMFPRAPLRNGLGRYVCQLQRITLKFCKTHGGSKGMREFIETDLIDFARTNPGVVVYLKPRRFRVPCLWAEYLNGGEEYIGTNNMSKEEIARWIHWMRTKSGYQDMRYLSYWHTDSPTVQGVWSPFTHRDPALNVATFPMSENPTAERQPPSATELLLELYQQQQQQQSEPQS</sequence>
<dbReference type="PANTHER" id="PTHR21396:SF2">
    <property type="entry name" value="LARGE RIBOSOMAL SUBUNIT PROTEIN ML43"/>
    <property type="match status" value="1"/>
</dbReference>
<dbReference type="SUPFAM" id="SSF52833">
    <property type="entry name" value="Thioredoxin-like"/>
    <property type="match status" value="1"/>
</dbReference>
<accession>A0A1B6MVF2</accession>
<keyword evidence="3" id="KW-0689">Ribosomal protein</keyword>
<dbReference type="InterPro" id="IPR007741">
    <property type="entry name" value="Ribosomal_mL43/mS25/NADH_DH"/>
</dbReference>
<name>A0A1B6MVF2_9HEMI</name>
<keyword evidence="5" id="KW-0687">Ribonucleoprotein</keyword>
<gene>
    <name evidence="8" type="ORF">g.455</name>
</gene>
<comment type="subcellular location">
    <subcellularLocation>
        <location evidence="1">Mitochondrion</location>
    </subcellularLocation>
</comment>
<organism evidence="8">
    <name type="scientific">Graphocephala atropunctata</name>
    <dbReference type="NCBI Taxonomy" id="36148"/>
    <lineage>
        <taxon>Eukaryota</taxon>
        <taxon>Metazoa</taxon>
        <taxon>Ecdysozoa</taxon>
        <taxon>Arthropoda</taxon>
        <taxon>Hexapoda</taxon>
        <taxon>Insecta</taxon>
        <taxon>Pterygota</taxon>
        <taxon>Neoptera</taxon>
        <taxon>Paraneoptera</taxon>
        <taxon>Hemiptera</taxon>
        <taxon>Auchenorrhyncha</taxon>
        <taxon>Membracoidea</taxon>
        <taxon>Cicadellidae</taxon>
        <taxon>Cicadellinae</taxon>
        <taxon>Cicadellini</taxon>
        <taxon>Graphocephala</taxon>
    </lineage>
</organism>
<dbReference type="AlphaFoldDB" id="A0A1B6MVF2"/>
<dbReference type="Gene3D" id="3.40.30.10">
    <property type="entry name" value="Glutaredoxin"/>
    <property type="match status" value="1"/>
</dbReference>
<evidence type="ECO:0000256" key="2">
    <source>
        <dbReference type="ARBA" id="ARBA00006073"/>
    </source>
</evidence>
<dbReference type="InterPro" id="IPR039927">
    <property type="entry name" value="Ribosomal_mL43"/>
</dbReference>
<comment type="similarity">
    <text evidence="2">Belongs to the mitochondrion-specific ribosomal protein mL43 family.</text>
</comment>
<dbReference type="GO" id="GO:0005762">
    <property type="term" value="C:mitochondrial large ribosomal subunit"/>
    <property type="evidence" value="ECO:0007669"/>
    <property type="project" value="TreeGrafter"/>
</dbReference>
<dbReference type="EMBL" id="GEBQ01000077">
    <property type="protein sequence ID" value="JAT39900.1"/>
    <property type="molecule type" value="Transcribed_RNA"/>
</dbReference>
<proteinExistence type="inferred from homology"/>
<keyword evidence="4" id="KW-0496">Mitochondrion</keyword>
<evidence type="ECO:0000256" key="3">
    <source>
        <dbReference type="ARBA" id="ARBA00022980"/>
    </source>
</evidence>
<dbReference type="GO" id="GO:0003735">
    <property type="term" value="F:structural constituent of ribosome"/>
    <property type="evidence" value="ECO:0007669"/>
    <property type="project" value="InterPro"/>
</dbReference>
<evidence type="ECO:0000256" key="6">
    <source>
        <dbReference type="ARBA" id="ARBA00035188"/>
    </source>
</evidence>
<dbReference type="GO" id="GO:0032543">
    <property type="term" value="P:mitochondrial translation"/>
    <property type="evidence" value="ECO:0007669"/>
    <property type="project" value="InterPro"/>
</dbReference>
<reference evidence="8" key="1">
    <citation type="submission" date="2015-11" db="EMBL/GenBank/DDBJ databases">
        <title>De novo transcriptome assembly of four potential Pierce s Disease insect vectors from Arizona vineyards.</title>
        <authorList>
            <person name="Tassone E.E."/>
        </authorList>
    </citation>
    <scope>NUCLEOTIDE SEQUENCE</scope>
</reference>
<evidence type="ECO:0000256" key="4">
    <source>
        <dbReference type="ARBA" id="ARBA00023128"/>
    </source>
</evidence>
<feature type="domain" description="Ribosomal protein/NADH dehydrogenase" evidence="7">
    <location>
        <begin position="37"/>
        <end position="110"/>
    </location>
</feature>
<evidence type="ECO:0000256" key="5">
    <source>
        <dbReference type="ARBA" id="ARBA00023274"/>
    </source>
</evidence>
<evidence type="ECO:0000259" key="7">
    <source>
        <dbReference type="SMART" id="SM00916"/>
    </source>
</evidence>
<dbReference type="SMART" id="SM00916">
    <property type="entry name" value="L51_S25_CI-B8"/>
    <property type="match status" value="1"/>
</dbReference>
<evidence type="ECO:0000256" key="1">
    <source>
        <dbReference type="ARBA" id="ARBA00004173"/>
    </source>
</evidence>